<gene>
    <name evidence="1" type="ORF">PR048_032834</name>
</gene>
<proteinExistence type="predicted"/>
<comment type="caution">
    <text evidence="1">The sequence shown here is derived from an EMBL/GenBank/DDBJ whole genome shotgun (WGS) entry which is preliminary data.</text>
</comment>
<evidence type="ECO:0000313" key="1">
    <source>
        <dbReference type="EMBL" id="KAJ8866972.1"/>
    </source>
</evidence>
<evidence type="ECO:0000313" key="2">
    <source>
        <dbReference type="Proteomes" id="UP001159363"/>
    </source>
</evidence>
<dbReference type="Proteomes" id="UP001159363">
    <property type="component" value="Chromosome 15"/>
</dbReference>
<protein>
    <submittedName>
        <fullName evidence="1">Uncharacterized protein</fullName>
    </submittedName>
</protein>
<dbReference type="EMBL" id="JARBHB010000016">
    <property type="protein sequence ID" value="KAJ8866972.1"/>
    <property type="molecule type" value="Genomic_DNA"/>
</dbReference>
<name>A0ABQ9G4H5_9NEOP</name>
<organism evidence="1 2">
    <name type="scientific">Dryococelus australis</name>
    <dbReference type="NCBI Taxonomy" id="614101"/>
    <lineage>
        <taxon>Eukaryota</taxon>
        <taxon>Metazoa</taxon>
        <taxon>Ecdysozoa</taxon>
        <taxon>Arthropoda</taxon>
        <taxon>Hexapoda</taxon>
        <taxon>Insecta</taxon>
        <taxon>Pterygota</taxon>
        <taxon>Neoptera</taxon>
        <taxon>Polyneoptera</taxon>
        <taxon>Phasmatodea</taxon>
        <taxon>Verophasmatodea</taxon>
        <taxon>Anareolatae</taxon>
        <taxon>Phasmatidae</taxon>
        <taxon>Eurycanthinae</taxon>
        <taxon>Dryococelus</taxon>
    </lineage>
</organism>
<keyword evidence="2" id="KW-1185">Reference proteome</keyword>
<accession>A0ABQ9G4H5</accession>
<reference evidence="1 2" key="1">
    <citation type="submission" date="2023-02" db="EMBL/GenBank/DDBJ databases">
        <title>LHISI_Scaffold_Assembly.</title>
        <authorList>
            <person name="Stuart O.P."/>
            <person name="Cleave R."/>
            <person name="Magrath M.J.L."/>
            <person name="Mikheyev A.S."/>
        </authorList>
    </citation>
    <scope>NUCLEOTIDE SEQUENCE [LARGE SCALE GENOMIC DNA]</scope>
    <source>
        <strain evidence="1">Daus_M_001</strain>
        <tissue evidence="1">Leg muscle</tissue>
    </source>
</reference>
<sequence>MDDEGKLVNARLHHLGSKLDPRSDLRLIQITVAPFESRAGLEIEIKICIIFYGTTEHRTLSSALSEVYDESEVRIPSNIWREAGSLPNTVSEVVFPKSGEQRQVYPCMETEHARFPHKASRVQSPAEPPDFRKWESCRTMPLIEGSSRGPPASPASSLRRHSIFTSNTLIGSQDLAVKSRPDLFTQLHVSEPRHRTDHVILQ</sequence>